<sequence>CAHNGTQACALHLHLNPEAHNPPTPPGFILGVGSVSKTLLPYEECDTYLSRDTGNSWVQVQHGVHKHAFGDSGNIMVLVNDEEPTDHVRYSTDAGVSWQKLELDVTIRVHLLTTAPGATSQQFMLIGTLPHNHNDSRIAVVQLDFSQIQTHQCTEDDVEKWYAQGRETDCVMGQKQWSWRRKPERDCYMGTAFNVRGVEFGSCLCTDTDFGCDYNHVLEDGQCVPLQPDSIPEGACLGNSDAETYQASSGYRLVPGNVCKREGGKEKDKAIMKSCAEEKPRRGEVGHQIFKFPAPITSYYYLGPKTILAQSWSGIWKSLDEGYSWSKIILDPESSSSILIHPYDGSRAYLLTPTDVYHYTTDAGHQWFKSKFPAKTMRYTMPRLFFHPKHQDYLIWSNDVDCNYENRENCHVGSYLSLDHGENWKLIETYVERCEFAMAMGFKSSEKGIVCASYRDKTGQQRDSEEWNPLELTISHDWYETKEKLFDHINGFENSGNLTFVAASSLDAFSLDPYVSVDGRGFVKARFPPNIGLRGDHYSGIRRIVQSTQNSTFLQIIASESWRAQWSTLLKSNVDRTFYGSSLDYVDQDMSRGLDYYLMPGLDGVALANVVTNPKEAMFTGKKKIQTRITHNDGGSWSPLNPPERDSYGASYPCDEPTCSL</sequence>
<evidence type="ECO:0000256" key="7">
    <source>
        <dbReference type="SAM" id="MobiDB-lite"/>
    </source>
</evidence>
<dbReference type="SMART" id="SM00602">
    <property type="entry name" value="VPS10"/>
    <property type="match status" value="1"/>
</dbReference>
<feature type="non-terminal residue" evidence="9">
    <location>
        <position position="661"/>
    </location>
</feature>
<dbReference type="GO" id="GO:0005794">
    <property type="term" value="C:Golgi apparatus"/>
    <property type="evidence" value="ECO:0007669"/>
    <property type="project" value="TreeGrafter"/>
</dbReference>
<reference evidence="9 10" key="1">
    <citation type="submission" date="2014-04" db="EMBL/GenBank/DDBJ databases">
        <authorList>
            <consortium name="DOE Joint Genome Institute"/>
            <person name="Kuo A."/>
            <person name="Zuccaro A."/>
            <person name="Kohler A."/>
            <person name="Nagy L.G."/>
            <person name="Floudas D."/>
            <person name="Copeland A."/>
            <person name="Barry K.W."/>
            <person name="Cichocki N."/>
            <person name="Veneault-Fourrey C."/>
            <person name="LaButti K."/>
            <person name="Lindquist E.A."/>
            <person name="Lipzen A."/>
            <person name="Lundell T."/>
            <person name="Morin E."/>
            <person name="Murat C."/>
            <person name="Sun H."/>
            <person name="Tunlid A."/>
            <person name="Henrissat B."/>
            <person name="Grigoriev I.V."/>
            <person name="Hibbett D.S."/>
            <person name="Martin F."/>
            <person name="Nordberg H.P."/>
            <person name="Cantor M.N."/>
            <person name="Hua S.X."/>
        </authorList>
    </citation>
    <scope>NUCLEOTIDE SEQUENCE [LARGE SCALE GENOMIC DNA]</scope>
    <source>
        <strain evidence="9 10">MAFF 305830</strain>
    </source>
</reference>
<dbReference type="InterPro" id="IPR031778">
    <property type="entry name" value="Sortilin_N"/>
</dbReference>
<dbReference type="InterPro" id="IPR031777">
    <property type="entry name" value="Sortilin_C"/>
</dbReference>
<evidence type="ECO:0000256" key="2">
    <source>
        <dbReference type="ARBA" id="ARBA00022692"/>
    </source>
</evidence>
<dbReference type="InterPro" id="IPR050310">
    <property type="entry name" value="VPS10-sortilin"/>
</dbReference>
<dbReference type="InterPro" id="IPR015943">
    <property type="entry name" value="WD40/YVTN_repeat-like_dom_sf"/>
</dbReference>
<dbReference type="OrthoDB" id="443634at2759"/>
<dbReference type="Pfam" id="PF15901">
    <property type="entry name" value="Sortilin_C"/>
    <property type="match status" value="1"/>
</dbReference>
<dbReference type="PANTHER" id="PTHR12106:SF27">
    <property type="entry name" value="SORTILIN-RELATED RECEPTOR"/>
    <property type="match status" value="1"/>
</dbReference>
<feature type="region of interest" description="Disordered" evidence="7">
    <location>
        <begin position="630"/>
        <end position="652"/>
    </location>
</feature>
<dbReference type="PANTHER" id="PTHR12106">
    <property type="entry name" value="SORTILIN RELATED"/>
    <property type="match status" value="1"/>
</dbReference>
<dbReference type="GO" id="GO:0006896">
    <property type="term" value="P:Golgi to vacuole transport"/>
    <property type="evidence" value="ECO:0007669"/>
    <property type="project" value="TreeGrafter"/>
</dbReference>
<proteinExistence type="predicted"/>
<gene>
    <name evidence="9" type="ORF">M408DRAFT_178610</name>
</gene>
<dbReference type="AlphaFoldDB" id="A0A0C3A524"/>
<protein>
    <recommendedName>
        <fullName evidence="8">VPS10 domain-containing protein</fullName>
    </recommendedName>
</protein>
<evidence type="ECO:0000256" key="5">
    <source>
        <dbReference type="ARBA" id="ARBA00023136"/>
    </source>
</evidence>
<dbReference type="GO" id="GO:0005829">
    <property type="term" value="C:cytosol"/>
    <property type="evidence" value="ECO:0007669"/>
    <property type="project" value="GOC"/>
</dbReference>
<keyword evidence="5" id="KW-0472">Membrane</keyword>
<comment type="subcellular location">
    <subcellularLocation>
        <location evidence="1">Membrane</location>
    </subcellularLocation>
</comment>
<keyword evidence="10" id="KW-1185">Reference proteome</keyword>
<feature type="domain" description="VPS10" evidence="8">
    <location>
        <begin position="1"/>
        <end position="280"/>
    </location>
</feature>
<reference evidence="10" key="2">
    <citation type="submission" date="2015-01" db="EMBL/GenBank/DDBJ databases">
        <title>Evolutionary Origins and Diversification of the Mycorrhizal Mutualists.</title>
        <authorList>
            <consortium name="DOE Joint Genome Institute"/>
            <consortium name="Mycorrhizal Genomics Consortium"/>
            <person name="Kohler A."/>
            <person name="Kuo A."/>
            <person name="Nagy L.G."/>
            <person name="Floudas D."/>
            <person name="Copeland A."/>
            <person name="Barry K.W."/>
            <person name="Cichocki N."/>
            <person name="Veneault-Fourrey C."/>
            <person name="LaButti K."/>
            <person name="Lindquist E.A."/>
            <person name="Lipzen A."/>
            <person name="Lundell T."/>
            <person name="Morin E."/>
            <person name="Murat C."/>
            <person name="Riley R."/>
            <person name="Ohm R."/>
            <person name="Sun H."/>
            <person name="Tunlid A."/>
            <person name="Henrissat B."/>
            <person name="Grigoriev I.V."/>
            <person name="Hibbett D.S."/>
            <person name="Martin F."/>
        </authorList>
    </citation>
    <scope>NUCLEOTIDE SEQUENCE [LARGE SCALE GENOMIC DNA]</scope>
    <source>
        <strain evidence="10">MAFF 305830</strain>
    </source>
</reference>
<dbReference type="GO" id="GO:0016020">
    <property type="term" value="C:membrane"/>
    <property type="evidence" value="ECO:0007669"/>
    <property type="project" value="UniProtKB-SubCell"/>
</dbReference>
<keyword evidence="4" id="KW-1133">Transmembrane helix</keyword>
<dbReference type="Gene3D" id="2.130.10.10">
    <property type="entry name" value="YVTN repeat-like/Quinoprotein amine dehydrogenase"/>
    <property type="match status" value="1"/>
</dbReference>
<evidence type="ECO:0000256" key="3">
    <source>
        <dbReference type="ARBA" id="ARBA00022737"/>
    </source>
</evidence>
<dbReference type="Pfam" id="PF15902">
    <property type="entry name" value="Sortilin-Vps10"/>
    <property type="match status" value="2"/>
</dbReference>
<accession>A0A0C3A524</accession>
<evidence type="ECO:0000256" key="6">
    <source>
        <dbReference type="ARBA" id="ARBA00023180"/>
    </source>
</evidence>
<dbReference type="HOGENOM" id="CLU_415967_0_0_1"/>
<dbReference type="GO" id="GO:0006895">
    <property type="term" value="P:Golgi to endosome transport"/>
    <property type="evidence" value="ECO:0007669"/>
    <property type="project" value="TreeGrafter"/>
</dbReference>
<keyword evidence="6" id="KW-0325">Glycoprotein</keyword>
<dbReference type="GO" id="GO:0006623">
    <property type="term" value="P:protein targeting to vacuole"/>
    <property type="evidence" value="ECO:0007669"/>
    <property type="project" value="TreeGrafter"/>
</dbReference>
<keyword evidence="3" id="KW-0677">Repeat</keyword>
<dbReference type="FunFam" id="3.30.60.270:FF:000005">
    <property type="entry name" value="Sortilin"/>
    <property type="match status" value="1"/>
</dbReference>
<dbReference type="Proteomes" id="UP000054097">
    <property type="component" value="Unassembled WGS sequence"/>
</dbReference>
<evidence type="ECO:0000313" key="10">
    <source>
        <dbReference type="Proteomes" id="UP000054097"/>
    </source>
</evidence>
<dbReference type="InterPro" id="IPR006581">
    <property type="entry name" value="VPS10"/>
</dbReference>
<dbReference type="Gene3D" id="2.10.70.80">
    <property type="match status" value="1"/>
</dbReference>
<dbReference type="SUPFAM" id="SSF110296">
    <property type="entry name" value="Oligoxyloglucan reducing end-specific cellobiohydrolase"/>
    <property type="match status" value="1"/>
</dbReference>
<organism evidence="9 10">
    <name type="scientific">Serendipita vermifera MAFF 305830</name>
    <dbReference type="NCBI Taxonomy" id="933852"/>
    <lineage>
        <taxon>Eukaryota</taxon>
        <taxon>Fungi</taxon>
        <taxon>Dikarya</taxon>
        <taxon>Basidiomycota</taxon>
        <taxon>Agaricomycotina</taxon>
        <taxon>Agaricomycetes</taxon>
        <taxon>Sebacinales</taxon>
        <taxon>Serendipitaceae</taxon>
        <taxon>Serendipita</taxon>
    </lineage>
</organism>
<feature type="non-terminal residue" evidence="9">
    <location>
        <position position="1"/>
    </location>
</feature>
<evidence type="ECO:0000259" key="8">
    <source>
        <dbReference type="SMART" id="SM00602"/>
    </source>
</evidence>
<keyword evidence="2" id="KW-0812">Transmembrane</keyword>
<evidence type="ECO:0000313" key="9">
    <source>
        <dbReference type="EMBL" id="KIM19770.1"/>
    </source>
</evidence>
<evidence type="ECO:0000256" key="1">
    <source>
        <dbReference type="ARBA" id="ARBA00004370"/>
    </source>
</evidence>
<name>A0A0C3A524_SERVB</name>
<dbReference type="Gene3D" id="3.30.60.270">
    <property type="match status" value="1"/>
</dbReference>
<dbReference type="STRING" id="933852.A0A0C3A524"/>
<feature type="compositionally biased region" description="Polar residues" evidence="7">
    <location>
        <begin position="630"/>
        <end position="639"/>
    </location>
</feature>
<evidence type="ECO:0000256" key="4">
    <source>
        <dbReference type="ARBA" id="ARBA00022989"/>
    </source>
</evidence>
<dbReference type="EMBL" id="KN824550">
    <property type="protein sequence ID" value="KIM19770.1"/>
    <property type="molecule type" value="Genomic_DNA"/>
</dbReference>